<dbReference type="InterPro" id="IPR000073">
    <property type="entry name" value="AB_hydrolase_1"/>
</dbReference>
<reference evidence="2" key="2">
    <citation type="journal article" date="2022" name="Microbiol. Resour. Announc.">
        <title>Metagenome Sequencing to Explore Phylogenomics of Terrestrial Cyanobacteria.</title>
        <authorList>
            <person name="Ward R.D."/>
            <person name="Stajich J.E."/>
            <person name="Johansen J.R."/>
            <person name="Huntemann M."/>
            <person name="Clum A."/>
            <person name="Foster B."/>
            <person name="Foster B."/>
            <person name="Roux S."/>
            <person name="Palaniappan K."/>
            <person name="Varghese N."/>
            <person name="Mukherjee S."/>
            <person name="Reddy T.B.K."/>
            <person name="Daum C."/>
            <person name="Copeland A."/>
            <person name="Chen I.A."/>
            <person name="Ivanova N.N."/>
            <person name="Kyrpides N.C."/>
            <person name="Shapiro N."/>
            <person name="Eloe-Fadrosh E.A."/>
            <person name="Pietrasiak N."/>
        </authorList>
    </citation>
    <scope>NUCLEOTIDE SEQUENCE</scope>
    <source>
        <strain evidence="2">GSE-TBD4-15B</strain>
    </source>
</reference>
<dbReference type="Pfam" id="PF00561">
    <property type="entry name" value="Abhydrolase_1"/>
    <property type="match status" value="1"/>
</dbReference>
<dbReference type="AlphaFoldDB" id="A0A951P6L6"/>
<reference evidence="2" key="1">
    <citation type="submission" date="2021-05" db="EMBL/GenBank/DDBJ databases">
        <authorList>
            <person name="Pietrasiak N."/>
            <person name="Ward R."/>
            <person name="Stajich J.E."/>
            <person name="Kurbessoian T."/>
        </authorList>
    </citation>
    <scope>NUCLEOTIDE SEQUENCE</scope>
    <source>
        <strain evidence="2">GSE-TBD4-15B</strain>
    </source>
</reference>
<comment type="caution">
    <text evidence="2">The sequence shown here is derived from an EMBL/GenBank/DDBJ whole genome shotgun (WGS) entry which is preliminary data.</text>
</comment>
<feature type="domain" description="AB hydrolase-1" evidence="1">
    <location>
        <begin position="46"/>
        <end position="297"/>
    </location>
</feature>
<name>A0A951P6L6_9CYAN</name>
<accession>A0A951P6L6</accession>
<gene>
    <name evidence="2" type="ORF">KME07_00690</name>
</gene>
<dbReference type="PANTHER" id="PTHR46438">
    <property type="entry name" value="ALPHA/BETA-HYDROLASES SUPERFAMILY PROTEIN"/>
    <property type="match status" value="1"/>
</dbReference>
<evidence type="ECO:0000313" key="2">
    <source>
        <dbReference type="EMBL" id="MBW4463946.1"/>
    </source>
</evidence>
<dbReference type="PANTHER" id="PTHR46438:SF11">
    <property type="entry name" value="LIPASE-RELATED"/>
    <property type="match status" value="1"/>
</dbReference>
<dbReference type="EMBL" id="JAHHHV010000003">
    <property type="protein sequence ID" value="MBW4463946.1"/>
    <property type="molecule type" value="Genomic_DNA"/>
</dbReference>
<keyword evidence="2" id="KW-0378">Hydrolase</keyword>
<dbReference type="Gene3D" id="3.40.50.1820">
    <property type="entry name" value="alpha/beta hydrolase"/>
    <property type="match status" value="1"/>
</dbReference>
<dbReference type="Proteomes" id="UP000707356">
    <property type="component" value="Unassembled WGS sequence"/>
</dbReference>
<dbReference type="GO" id="GO:0016787">
    <property type="term" value="F:hydrolase activity"/>
    <property type="evidence" value="ECO:0007669"/>
    <property type="project" value="UniProtKB-KW"/>
</dbReference>
<dbReference type="SUPFAM" id="SSF53474">
    <property type="entry name" value="alpha/beta-Hydrolases"/>
    <property type="match status" value="1"/>
</dbReference>
<evidence type="ECO:0000313" key="3">
    <source>
        <dbReference type="Proteomes" id="UP000707356"/>
    </source>
</evidence>
<organism evidence="2 3">
    <name type="scientific">Pegethrix bostrychoides GSE-TBD4-15B</name>
    <dbReference type="NCBI Taxonomy" id="2839662"/>
    <lineage>
        <taxon>Bacteria</taxon>
        <taxon>Bacillati</taxon>
        <taxon>Cyanobacteriota</taxon>
        <taxon>Cyanophyceae</taxon>
        <taxon>Oculatellales</taxon>
        <taxon>Oculatellaceae</taxon>
        <taxon>Pegethrix</taxon>
    </lineage>
</organism>
<dbReference type="InterPro" id="IPR029058">
    <property type="entry name" value="AB_hydrolase_fold"/>
</dbReference>
<protein>
    <submittedName>
        <fullName evidence="2">Alpha/beta hydrolase</fullName>
    </submittedName>
</protein>
<evidence type="ECO:0000259" key="1">
    <source>
        <dbReference type="Pfam" id="PF00561"/>
    </source>
</evidence>
<sequence>MSAKMPAHIQDWWQQTFPSGCQRLEIADSAGRPVTIAYGEAGTGAPLLLLHGLGSWSYSWRHNVQPLSQQHRVICVDAKGYGFSEAAPLPETAGHQVDELAQIIQALSDQPVTLAAESLGGLTALAAAQSYPALIDRLIVINLPIFPKELPNWGMRVLSQLPLPLIQRVDDWRMLQPCAPIVEYLTRLVRAEVVLDPASITDAEIYWLTYPYLHRRGTLTQFAVDLQQAAEQIQLCGQRQPNLISQIQRQLPEITAPTLVLWADQDQWFPASDGERLCQQLPNAQFQLIPNCGHVASSGNPAALNAAILNFLRAY</sequence>
<proteinExistence type="predicted"/>
<dbReference type="PRINTS" id="PR00111">
    <property type="entry name" value="ABHYDROLASE"/>
</dbReference>